<comment type="caution">
    <text evidence="1">The sequence shown here is derived from an EMBL/GenBank/DDBJ whole genome shotgun (WGS) entry which is preliminary data.</text>
</comment>
<organism evidence="1 2">
    <name type="scientific">Methylohalomonas lacus</name>
    <dbReference type="NCBI Taxonomy" id="398773"/>
    <lineage>
        <taxon>Bacteria</taxon>
        <taxon>Pseudomonadati</taxon>
        <taxon>Pseudomonadota</taxon>
        <taxon>Gammaproteobacteria</taxon>
        <taxon>Methylohalomonadales</taxon>
        <taxon>Methylohalomonadaceae</taxon>
        <taxon>Methylohalomonas</taxon>
    </lineage>
</organism>
<dbReference type="AlphaFoldDB" id="A0AAE3L5R5"/>
<evidence type="ECO:0000313" key="1">
    <source>
        <dbReference type="EMBL" id="MCS3903822.1"/>
    </source>
</evidence>
<name>A0AAE3L5R5_9GAMM</name>
<gene>
    <name evidence="1" type="ORF">J2T55_001854</name>
</gene>
<evidence type="ECO:0008006" key="3">
    <source>
        <dbReference type="Google" id="ProtNLM"/>
    </source>
</evidence>
<dbReference type="Proteomes" id="UP001204445">
    <property type="component" value="Unassembled WGS sequence"/>
</dbReference>
<evidence type="ECO:0000313" key="2">
    <source>
        <dbReference type="Proteomes" id="UP001204445"/>
    </source>
</evidence>
<sequence>MQSTWSRASGLGITLVLLTLAACGDDDSDSRQTADTVAESATEEVVLPEGAPSMNEAGEALAAELDEKTSLGVLEYEFRPIGQADCTDDRCRYDFAVTFTRTEKQLPADERKKIRQDDPLNPELMMHFHQPGYEHRSRMALTYIRTDEGWTLADKHGEPAE</sequence>
<accession>A0AAE3L5R5</accession>
<dbReference type="EMBL" id="JANUCT010000012">
    <property type="protein sequence ID" value="MCS3903822.1"/>
    <property type="molecule type" value="Genomic_DNA"/>
</dbReference>
<reference evidence="1" key="1">
    <citation type="submission" date="2022-08" db="EMBL/GenBank/DDBJ databases">
        <title>Genomic Encyclopedia of Type Strains, Phase III (KMG-III): the genomes of soil and plant-associated and newly described type strains.</title>
        <authorList>
            <person name="Whitman W."/>
        </authorList>
    </citation>
    <scope>NUCLEOTIDE SEQUENCE</scope>
    <source>
        <strain evidence="1">HMT 1</strain>
    </source>
</reference>
<dbReference type="PROSITE" id="PS51257">
    <property type="entry name" value="PROKAR_LIPOPROTEIN"/>
    <property type="match status" value="1"/>
</dbReference>
<keyword evidence="2" id="KW-1185">Reference proteome</keyword>
<proteinExistence type="predicted"/>
<protein>
    <recommendedName>
        <fullName evidence="3">Lipoprotein</fullName>
    </recommendedName>
</protein>